<dbReference type="GO" id="GO:0005524">
    <property type="term" value="F:ATP binding"/>
    <property type="evidence" value="ECO:0007669"/>
    <property type="project" value="InterPro"/>
</dbReference>
<dbReference type="InterPro" id="IPR000719">
    <property type="entry name" value="Prot_kinase_dom"/>
</dbReference>
<dbReference type="AlphaFoldDB" id="A0A6A4N0C0"/>
<proteinExistence type="predicted"/>
<dbReference type="Gene3D" id="3.30.200.20">
    <property type="entry name" value="Phosphorylase Kinase, domain 1"/>
    <property type="match status" value="1"/>
</dbReference>
<comment type="caution">
    <text evidence="2">The sequence shown here is derived from an EMBL/GenBank/DDBJ whole genome shotgun (WGS) entry which is preliminary data.</text>
</comment>
<dbReference type="PANTHER" id="PTHR46821:SF4">
    <property type="entry name" value="OS08G0275200 PROTEIN"/>
    <property type="match status" value="1"/>
</dbReference>
<dbReference type="GO" id="GO:0004672">
    <property type="term" value="F:protein kinase activity"/>
    <property type="evidence" value="ECO:0007669"/>
    <property type="project" value="InterPro"/>
</dbReference>
<dbReference type="Gene3D" id="1.10.510.10">
    <property type="entry name" value="Transferase(Phosphotransferase) domain 1"/>
    <property type="match status" value="1"/>
</dbReference>
<reference evidence="3" key="1">
    <citation type="journal article" date="2020" name="Nat. Commun.">
        <title>Genome sequence of the cluster root forming white lupin.</title>
        <authorList>
            <person name="Hufnagel B."/>
            <person name="Marques A."/>
            <person name="Soriano A."/>
            <person name="Marques L."/>
            <person name="Divol F."/>
            <person name="Doumas P."/>
            <person name="Sallet E."/>
            <person name="Mancinotti D."/>
            <person name="Carrere S."/>
            <person name="Marande W."/>
            <person name="Arribat S."/>
            <person name="Keller J."/>
            <person name="Huneau C."/>
            <person name="Blein T."/>
            <person name="Aime D."/>
            <person name="Laguerre M."/>
            <person name="Taylor J."/>
            <person name="Schubert V."/>
            <person name="Nelson M."/>
            <person name="Geu-Flores F."/>
            <person name="Crespi M."/>
            <person name="Gallardo-Guerrero K."/>
            <person name="Delaux P.-M."/>
            <person name="Salse J."/>
            <person name="Berges H."/>
            <person name="Guyot R."/>
            <person name="Gouzy J."/>
            <person name="Peret B."/>
        </authorList>
    </citation>
    <scope>NUCLEOTIDE SEQUENCE [LARGE SCALE GENOMIC DNA]</scope>
    <source>
        <strain evidence="3">cv. Amiga</strain>
    </source>
</reference>
<dbReference type="EMBL" id="WOCE01000061">
    <property type="protein sequence ID" value="KAE9584202.1"/>
    <property type="molecule type" value="Genomic_DNA"/>
</dbReference>
<dbReference type="PROSITE" id="PS50011">
    <property type="entry name" value="PROTEIN_KINASE_DOM"/>
    <property type="match status" value="1"/>
</dbReference>
<dbReference type="SMART" id="SM00220">
    <property type="entry name" value="S_TKc"/>
    <property type="match status" value="1"/>
</dbReference>
<dbReference type="Pfam" id="PF00069">
    <property type="entry name" value="Pkinase"/>
    <property type="match status" value="1"/>
</dbReference>
<evidence type="ECO:0000259" key="1">
    <source>
        <dbReference type="PROSITE" id="PS50011"/>
    </source>
</evidence>
<dbReference type="Proteomes" id="UP000447434">
    <property type="component" value="Unassembled WGS sequence"/>
</dbReference>
<dbReference type="InterPro" id="IPR008271">
    <property type="entry name" value="Ser/Thr_kinase_AS"/>
</dbReference>
<dbReference type="FunFam" id="1.10.510.10:FF:001206">
    <property type="entry name" value="putative receptor-like protein kinase At1g80870"/>
    <property type="match status" value="1"/>
</dbReference>
<dbReference type="InterPro" id="IPR044576">
    <property type="entry name" value="At4g25390-like"/>
</dbReference>
<sequence>MALTFPMSLVKVVPALFFRGILKDGKLIAIKRLDSLSLQSEREFQNELQTLGGLRSPFLVTLLGYSVEKSKRVLVYEYMPNRSLQESLFGEGCVSLSWERRFCIILDIARALEFLHLGCDPPVIHGDIKPSNVLLDAECRGKISDFGLSRIKVEGEFGMDLFSQDLGKSQDLSGGDDCWNSKFVPYDDEFSSIDYSKELSPNASLVDDEKENGKQWGKDWWWRQDGSGELCSKDYVKEWIGSQICASKPTWDDGKKNIHEKVVELENSDPTI</sequence>
<accession>A0A6A4N0C0</accession>
<organism evidence="2 3">
    <name type="scientific">Lupinus albus</name>
    <name type="common">White lupine</name>
    <name type="synonym">Lupinus termis</name>
    <dbReference type="NCBI Taxonomy" id="3870"/>
    <lineage>
        <taxon>Eukaryota</taxon>
        <taxon>Viridiplantae</taxon>
        <taxon>Streptophyta</taxon>
        <taxon>Embryophyta</taxon>
        <taxon>Tracheophyta</taxon>
        <taxon>Spermatophyta</taxon>
        <taxon>Magnoliopsida</taxon>
        <taxon>eudicotyledons</taxon>
        <taxon>Gunneridae</taxon>
        <taxon>Pentapetalae</taxon>
        <taxon>rosids</taxon>
        <taxon>fabids</taxon>
        <taxon>Fabales</taxon>
        <taxon>Fabaceae</taxon>
        <taxon>Papilionoideae</taxon>
        <taxon>50 kb inversion clade</taxon>
        <taxon>genistoids sensu lato</taxon>
        <taxon>core genistoids</taxon>
        <taxon>Genisteae</taxon>
        <taxon>Lupinus</taxon>
    </lineage>
</organism>
<evidence type="ECO:0000313" key="3">
    <source>
        <dbReference type="Proteomes" id="UP000447434"/>
    </source>
</evidence>
<gene>
    <name evidence="2" type="ORF">Lalb_Chr00c36g0408901</name>
</gene>
<feature type="domain" description="Protein kinase" evidence="1">
    <location>
        <begin position="1"/>
        <end position="272"/>
    </location>
</feature>
<name>A0A6A4N0C0_LUPAL</name>
<protein>
    <recommendedName>
        <fullName evidence="1">Protein kinase domain-containing protein</fullName>
    </recommendedName>
</protein>
<dbReference type="SUPFAM" id="SSF56112">
    <property type="entry name" value="Protein kinase-like (PK-like)"/>
    <property type="match status" value="1"/>
</dbReference>
<dbReference type="PANTHER" id="PTHR46821">
    <property type="entry name" value="OS07G0586332 PROTEIN"/>
    <property type="match status" value="1"/>
</dbReference>
<keyword evidence="3" id="KW-1185">Reference proteome</keyword>
<dbReference type="PROSITE" id="PS00108">
    <property type="entry name" value="PROTEIN_KINASE_ST"/>
    <property type="match status" value="1"/>
</dbReference>
<dbReference type="OrthoDB" id="4062651at2759"/>
<evidence type="ECO:0000313" key="2">
    <source>
        <dbReference type="EMBL" id="KAE9584202.1"/>
    </source>
</evidence>
<dbReference type="InterPro" id="IPR011009">
    <property type="entry name" value="Kinase-like_dom_sf"/>
</dbReference>